<name>A0ABR3ARA5_PHYBL</name>
<evidence type="ECO:0000313" key="3">
    <source>
        <dbReference type="Proteomes" id="UP001448207"/>
    </source>
</evidence>
<dbReference type="Proteomes" id="UP001448207">
    <property type="component" value="Unassembled WGS sequence"/>
</dbReference>
<feature type="compositionally biased region" description="Polar residues" evidence="1">
    <location>
        <begin position="313"/>
        <end position="326"/>
    </location>
</feature>
<evidence type="ECO:0000256" key="1">
    <source>
        <dbReference type="SAM" id="MobiDB-lite"/>
    </source>
</evidence>
<reference evidence="2 3" key="1">
    <citation type="submission" date="2024-04" db="EMBL/GenBank/DDBJ databases">
        <title>Symmetric and asymmetric DNA N6-adenine methylation regulates different biological responses in Mucorales.</title>
        <authorList>
            <consortium name="Lawrence Berkeley National Laboratory"/>
            <person name="Lax C."/>
            <person name="Mondo S.J."/>
            <person name="Osorio-Concepcion M."/>
            <person name="Muszewska A."/>
            <person name="Corrochano-Luque M."/>
            <person name="Gutierrez G."/>
            <person name="Riley R."/>
            <person name="Lipzen A."/>
            <person name="Guo J."/>
            <person name="Hundley H."/>
            <person name="Amirebrahimi M."/>
            <person name="Ng V."/>
            <person name="Lorenzo-Gutierrez D."/>
            <person name="Binder U."/>
            <person name="Yang J."/>
            <person name="Song Y."/>
            <person name="Canovas D."/>
            <person name="Navarro E."/>
            <person name="Freitag M."/>
            <person name="Gabaldon T."/>
            <person name="Grigoriev I.V."/>
            <person name="Corrochano L.M."/>
            <person name="Nicolas F.E."/>
            <person name="Garre V."/>
        </authorList>
    </citation>
    <scope>NUCLEOTIDE SEQUENCE [LARGE SCALE GENOMIC DNA]</scope>
    <source>
        <strain evidence="2 3">L51</strain>
    </source>
</reference>
<feature type="region of interest" description="Disordered" evidence="1">
    <location>
        <begin position="313"/>
        <end position="352"/>
    </location>
</feature>
<organism evidence="2 3">
    <name type="scientific">Phycomyces blakesleeanus</name>
    <dbReference type="NCBI Taxonomy" id="4837"/>
    <lineage>
        <taxon>Eukaryota</taxon>
        <taxon>Fungi</taxon>
        <taxon>Fungi incertae sedis</taxon>
        <taxon>Mucoromycota</taxon>
        <taxon>Mucoromycotina</taxon>
        <taxon>Mucoromycetes</taxon>
        <taxon>Mucorales</taxon>
        <taxon>Phycomycetaceae</taxon>
        <taxon>Phycomyces</taxon>
    </lineage>
</organism>
<feature type="compositionally biased region" description="Basic and acidic residues" evidence="1">
    <location>
        <begin position="328"/>
        <end position="346"/>
    </location>
</feature>
<sequence>MSTGHVIYACNCLNIKLHLANKYILQGHEMARKEYFVRLNTPPIEGWKFELGMGGVVTECNALVRTKIVGHGDAMTVSCLNCATGEVYTILKPDDPNCQSYPADPQALSQHGEALIVHTGTVFGPAVDTLKKKSNYSKVFNIVLSSDLPFTEDDKPEGHIPSELYRHHKTFAQKLETSLELQKQDTEARIEKFKREQYNILSQTTNKAKYEWNVLWQRMNEASKTVNEEDRLERRKSRLDDSNSHASDNSFWKKINEGEAAVKPAGQEGDSSLSKSQDTKSTSHVRFADKEIPAQHSSSFRRSTFVLDENRITSSVKKSSNLSNTIEMHPDKQDIWEDASGKDRTGHIFQGK</sequence>
<gene>
    <name evidence="2" type="ORF">J3Q64DRAFT_1255623</name>
</gene>
<dbReference type="EMBL" id="JBCLYO010000021">
    <property type="protein sequence ID" value="KAL0079773.1"/>
    <property type="molecule type" value="Genomic_DNA"/>
</dbReference>
<protein>
    <submittedName>
        <fullName evidence="2">Uncharacterized protein</fullName>
    </submittedName>
</protein>
<proteinExistence type="predicted"/>
<evidence type="ECO:0000313" key="2">
    <source>
        <dbReference type="EMBL" id="KAL0079773.1"/>
    </source>
</evidence>
<feature type="compositionally biased region" description="Polar residues" evidence="1">
    <location>
        <begin position="269"/>
        <end position="284"/>
    </location>
</feature>
<keyword evidence="3" id="KW-1185">Reference proteome</keyword>
<comment type="caution">
    <text evidence="2">The sequence shown here is derived from an EMBL/GenBank/DDBJ whole genome shotgun (WGS) entry which is preliminary data.</text>
</comment>
<feature type="region of interest" description="Disordered" evidence="1">
    <location>
        <begin position="224"/>
        <end position="294"/>
    </location>
</feature>
<feature type="compositionally biased region" description="Basic and acidic residues" evidence="1">
    <location>
        <begin position="226"/>
        <end position="243"/>
    </location>
</feature>
<accession>A0ABR3ARA5</accession>